<dbReference type="Pfam" id="PF07963">
    <property type="entry name" value="N_methyl"/>
    <property type="match status" value="1"/>
</dbReference>
<evidence type="ECO:0008006" key="8">
    <source>
        <dbReference type="Google" id="ProtNLM"/>
    </source>
</evidence>
<dbReference type="SUPFAM" id="SSF54523">
    <property type="entry name" value="Pili subunits"/>
    <property type="match status" value="1"/>
</dbReference>
<sequence>MKKTAQGFTLMELLVVIAILAGLAAMLVLNFTGAQTTARDTRRQADIKQYANALEVFATKNDGLYPDQGAGVNAINLCAGGGPLDGVACADDPNSPGAYKYRSANAGAEYVLWGQLEKTTDYFILCSNGDSGTSATAPSSGTCPL</sequence>
<organism evidence="6 7">
    <name type="scientific">Candidatus Woesebacteria bacterium RIFCSPHIGHO2_01_FULL_41_10</name>
    <dbReference type="NCBI Taxonomy" id="1802500"/>
    <lineage>
        <taxon>Bacteria</taxon>
        <taxon>Candidatus Woeseibacteriota</taxon>
    </lineage>
</organism>
<evidence type="ECO:0000256" key="1">
    <source>
        <dbReference type="ARBA" id="ARBA00004167"/>
    </source>
</evidence>
<keyword evidence="3" id="KW-0812">Transmembrane</keyword>
<dbReference type="PANTHER" id="PTHR30093">
    <property type="entry name" value="GENERAL SECRETION PATHWAY PROTEIN G"/>
    <property type="match status" value="1"/>
</dbReference>
<dbReference type="PRINTS" id="PR00813">
    <property type="entry name" value="BCTERIALGSPG"/>
</dbReference>
<dbReference type="PANTHER" id="PTHR30093:SF44">
    <property type="entry name" value="TYPE II SECRETION SYSTEM CORE PROTEIN G"/>
    <property type="match status" value="1"/>
</dbReference>
<keyword evidence="2" id="KW-0488">Methylation</keyword>
<evidence type="ECO:0000256" key="4">
    <source>
        <dbReference type="ARBA" id="ARBA00022989"/>
    </source>
</evidence>
<comment type="subcellular location">
    <subcellularLocation>
        <location evidence="1">Membrane</location>
        <topology evidence="1">Single-pass membrane protein</topology>
    </subcellularLocation>
</comment>
<dbReference type="AlphaFoldDB" id="A0A1F7YPN0"/>
<evidence type="ECO:0000256" key="3">
    <source>
        <dbReference type="ARBA" id="ARBA00022692"/>
    </source>
</evidence>
<dbReference type="Gene3D" id="3.30.700.10">
    <property type="entry name" value="Glycoprotein, Type 4 Pilin"/>
    <property type="match status" value="1"/>
</dbReference>
<name>A0A1F7YPN0_9BACT</name>
<evidence type="ECO:0000256" key="5">
    <source>
        <dbReference type="ARBA" id="ARBA00023136"/>
    </source>
</evidence>
<dbReference type="InterPro" id="IPR045584">
    <property type="entry name" value="Pilin-like"/>
</dbReference>
<protein>
    <recommendedName>
        <fullName evidence="8">Type II secretion system protein GspG C-terminal domain-containing protein</fullName>
    </recommendedName>
</protein>
<dbReference type="STRING" id="1802500.A2801_02820"/>
<gene>
    <name evidence="6" type="ORF">A2801_02820</name>
</gene>
<evidence type="ECO:0000313" key="7">
    <source>
        <dbReference type="Proteomes" id="UP000177263"/>
    </source>
</evidence>
<keyword evidence="5" id="KW-0472">Membrane</keyword>
<dbReference type="GO" id="GO:0015628">
    <property type="term" value="P:protein secretion by the type II secretion system"/>
    <property type="evidence" value="ECO:0007669"/>
    <property type="project" value="InterPro"/>
</dbReference>
<accession>A0A1F7YPN0</accession>
<reference evidence="6 7" key="1">
    <citation type="journal article" date="2016" name="Nat. Commun.">
        <title>Thousands of microbial genomes shed light on interconnected biogeochemical processes in an aquifer system.</title>
        <authorList>
            <person name="Anantharaman K."/>
            <person name="Brown C.T."/>
            <person name="Hug L.A."/>
            <person name="Sharon I."/>
            <person name="Castelle C.J."/>
            <person name="Probst A.J."/>
            <person name="Thomas B.C."/>
            <person name="Singh A."/>
            <person name="Wilkins M.J."/>
            <person name="Karaoz U."/>
            <person name="Brodie E.L."/>
            <person name="Williams K.H."/>
            <person name="Hubbard S.S."/>
            <person name="Banfield J.F."/>
        </authorList>
    </citation>
    <scope>NUCLEOTIDE SEQUENCE [LARGE SCALE GENOMIC DNA]</scope>
</reference>
<proteinExistence type="predicted"/>
<dbReference type="EMBL" id="MGGM01000023">
    <property type="protein sequence ID" value="OGM28869.1"/>
    <property type="molecule type" value="Genomic_DNA"/>
</dbReference>
<comment type="caution">
    <text evidence="6">The sequence shown here is derived from an EMBL/GenBank/DDBJ whole genome shotgun (WGS) entry which is preliminary data.</text>
</comment>
<dbReference type="GO" id="GO:0016020">
    <property type="term" value="C:membrane"/>
    <property type="evidence" value="ECO:0007669"/>
    <property type="project" value="UniProtKB-SubCell"/>
</dbReference>
<dbReference type="InterPro" id="IPR000983">
    <property type="entry name" value="Bac_GSPG_pilin"/>
</dbReference>
<evidence type="ECO:0000256" key="2">
    <source>
        <dbReference type="ARBA" id="ARBA00022481"/>
    </source>
</evidence>
<evidence type="ECO:0000313" key="6">
    <source>
        <dbReference type="EMBL" id="OGM28869.1"/>
    </source>
</evidence>
<dbReference type="Proteomes" id="UP000177263">
    <property type="component" value="Unassembled WGS sequence"/>
</dbReference>
<keyword evidence="4" id="KW-1133">Transmembrane helix</keyword>
<dbReference type="InterPro" id="IPR012902">
    <property type="entry name" value="N_methyl_site"/>
</dbReference>
<dbReference type="NCBIfam" id="TIGR02532">
    <property type="entry name" value="IV_pilin_GFxxxE"/>
    <property type="match status" value="1"/>
</dbReference>
<dbReference type="GO" id="GO:0015627">
    <property type="term" value="C:type II protein secretion system complex"/>
    <property type="evidence" value="ECO:0007669"/>
    <property type="project" value="InterPro"/>
</dbReference>